<dbReference type="GO" id="GO:0004659">
    <property type="term" value="F:prenyltransferase activity"/>
    <property type="evidence" value="ECO:0007669"/>
    <property type="project" value="InterPro"/>
</dbReference>
<evidence type="ECO:0000256" key="6">
    <source>
        <dbReference type="ARBA" id="ARBA00022989"/>
    </source>
</evidence>
<feature type="transmembrane region" description="Helical" evidence="8">
    <location>
        <begin position="95"/>
        <end position="120"/>
    </location>
</feature>
<dbReference type="PANTHER" id="PTHR13929:SF0">
    <property type="entry name" value="UBIA PRENYLTRANSFERASE DOMAIN-CONTAINING PROTEIN 1"/>
    <property type="match status" value="1"/>
</dbReference>
<dbReference type="GO" id="GO:0016020">
    <property type="term" value="C:membrane"/>
    <property type="evidence" value="ECO:0007669"/>
    <property type="project" value="UniProtKB-SubCell"/>
</dbReference>
<dbReference type="GO" id="GO:0042371">
    <property type="term" value="P:vitamin K biosynthetic process"/>
    <property type="evidence" value="ECO:0007669"/>
    <property type="project" value="TreeGrafter"/>
</dbReference>
<dbReference type="EMBL" id="KJ469314">
    <property type="protein sequence ID" value="AHY18943.1"/>
    <property type="molecule type" value="Genomic_DNA"/>
</dbReference>
<proteinExistence type="predicted"/>
<evidence type="ECO:0000256" key="2">
    <source>
        <dbReference type="ARBA" id="ARBA00004863"/>
    </source>
</evidence>
<dbReference type="InterPro" id="IPR000537">
    <property type="entry name" value="UbiA_prenyltransferase"/>
</dbReference>
<protein>
    <submittedName>
        <fullName evidence="9">Ent-atiserene synthase</fullName>
    </submittedName>
</protein>
<feature type="transmembrane region" description="Helical" evidence="8">
    <location>
        <begin position="155"/>
        <end position="175"/>
    </location>
</feature>
<evidence type="ECO:0000313" key="10">
    <source>
        <dbReference type="EMBL" id="AHY18943.1"/>
    </source>
</evidence>
<dbReference type="PANTHER" id="PTHR13929">
    <property type="entry name" value="1,4-DIHYDROXY-2-NAPHTHOATE OCTAPRENYLTRANSFERASE"/>
    <property type="match status" value="1"/>
</dbReference>
<dbReference type="InterPro" id="IPR044878">
    <property type="entry name" value="UbiA_sf"/>
</dbReference>
<dbReference type="Gene3D" id="1.10.357.140">
    <property type="entry name" value="UbiA prenyltransferase"/>
    <property type="match status" value="1"/>
</dbReference>
<dbReference type="EMBL" id="KJ469312">
    <property type="protein sequence ID" value="AHY18941.1"/>
    <property type="molecule type" value="Genomic_DNA"/>
</dbReference>
<name>A0A023VSE5_STRPT</name>
<comment type="subcellular location">
    <subcellularLocation>
        <location evidence="1">Membrane</location>
        <topology evidence="1">Multi-pass membrane protein</topology>
    </subcellularLocation>
</comment>
<organism evidence="9">
    <name type="scientific">Streptomyces platensis</name>
    <dbReference type="NCBI Taxonomy" id="58346"/>
    <lineage>
        <taxon>Bacteria</taxon>
        <taxon>Bacillati</taxon>
        <taxon>Actinomycetota</taxon>
        <taxon>Actinomycetes</taxon>
        <taxon>Kitasatosporales</taxon>
        <taxon>Streptomycetaceae</taxon>
        <taxon>Streptomyces</taxon>
    </lineage>
</organism>
<accession>A0A023VSE5</accession>
<dbReference type="InterPro" id="IPR026046">
    <property type="entry name" value="UBIAD1"/>
</dbReference>
<keyword evidence="6 8" id="KW-1133">Transmembrane helix</keyword>
<feature type="transmembrane region" description="Helical" evidence="8">
    <location>
        <begin position="126"/>
        <end position="143"/>
    </location>
</feature>
<keyword evidence="5 8" id="KW-0812">Transmembrane</keyword>
<evidence type="ECO:0000256" key="7">
    <source>
        <dbReference type="ARBA" id="ARBA00023136"/>
    </source>
</evidence>
<dbReference type="GO" id="GO:0009234">
    <property type="term" value="P:menaquinone biosynthetic process"/>
    <property type="evidence" value="ECO:0007669"/>
    <property type="project" value="UniProtKB-UniPathway"/>
</dbReference>
<feature type="transmembrane region" description="Helical" evidence="8">
    <location>
        <begin position="181"/>
        <end position="203"/>
    </location>
</feature>
<feature type="transmembrane region" description="Helical" evidence="8">
    <location>
        <begin position="24"/>
        <end position="44"/>
    </location>
</feature>
<feature type="transmembrane region" description="Helical" evidence="8">
    <location>
        <begin position="249"/>
        <end position="268"/>
    </location>
</feature>
<dbReference type="Pfam" id="PF01040">
    <property type="entry name" value="UbiA"/>
    <property type="match status" value="1"/>
</dbReference>
<reference evidence="9" key="1">
    <citation type="journal article" date="2014" name="J. Nat. Prod.">
        <title>Strain prioritization for natural product discovery by a high-throughput real-time PCR method.</title>
        <authorList>
            <person name="Hindra"/>
            <person name="Huang T."/>
            <person name="Yang D."/>
            <person name="Rudolf J.D."/>
            <person name="Xie P."/>
            <person name="Xie G."/>
            <person name="Teng Q."/>
            <person name="Lohman J.R."/>
            <person name="Zhu X."/>
            <person name="Huang Y."/>
            <person name="Zhao L.X."/>
            <person name="Jiang Y."/>
            <person name="Duan Y."/>
            <person name="Shen B."/>
        </authorList>
    </citation>
    <scope>NUCLEOTIDE SEQUENCE</scope>
    <source>
        <strain evidence="9">CB00765</strain>
        <strain evidence="10">CB00789</strain>
    </source>
</reference>
<dbReference type="AlphaFoldDB" id="A0A023VSE5"/>
<accession>A0A0A0UW79</accession>
<evidence type="ECO:0000256" key="5">
    <source>
        <dbReference type="ARBA" id="ARBA00022692"/>
    </source>
</evidence>
<keyword evidence="3" id="KW-0474">Menaquinone biosynthesis</keyword>
<evidence type="ECO:0000313" key="9">
    <source>
        <dbReference type="EMBL" id="AHY18941.1"/>
    </source>
</evidence>
<comment type="pathway">
    <text evidence="2">Quinol/quinone metabolism; menaquinone biosynthesis.</text>
</comment>
<sequence length="308" mass="33129">MTSQLPAARGEGLRSLLRIHRLEYPFPVIYLCHVLWGACLAATGPGSLTAPPVLITLFANIVAIISQNPLNAGLDIRADTHTSGKESIARATQRLSVRTAFTCAGLEMALALGLSVWVALWLGRPLVVVGVALSVVLHLAYNLEPVRLKRRGYANPAYFGATFAFLPSLSTYAAVRADVPLSAWLFLTGLGILLFGRSLWWCIPDLIGDAKAGDRTPAVQHGPRHALVVACLWTALGLLFIGAGLWPYGVLWALLGILASAAFLVDKIKLLRHISRENLPHESTMRKHSLSLAMGGDLLLCAIPLLAL</sequence>
<keyword evidence="4" id="KW-0808">Transferase</keyword>
<evidence type="ECO:0000256" key="4">
    <source>
        <dbReference type="ARBA" id="ARBA00022679"/>
    </source>
</evidence>
<keyword evidence="7 8" id="KW-0472">Membrane</keyword>
<evidence type="ECO:0000256" key="1">
    <source>
        <dbReference type="ARBA" id="ARBA00004141"/>
    </source>
</evidence>
<evidence type="ECO:0000256" key="3">
    <source>
        <dbReference type="ARBA" id="ARBA00022428"/>
    </source>
</evidence>
<feature type="transmembrane region" description="Helical" evidence="8">
    <location>
        <begin position="224"/>
        <end position="243"/>
    </location>
</feature>
<evidence type="ECO:0000256" key="8">
    <source>
        <dbReference type="SAM" id="Phobius"/>
    </source>
</evidence>
<dbReference type="UniPathway" id="UPA00079"/>
<feature type="transmembrane region" description="Helical" evidence="8">
    <location>
        <begin position="50"/>
        <end position="74"/>
    </location>
</feature>
<gene>
    <name evidence="9" type="primary">ptmT1</name>
</gene>